<feature type="compositionally biased region" description="Polar residues" evidence="2">
    <location>
        <begin position="519"/>
        <end position="536"/>
    </location>
</feature>
<feature type="compositionally biased region" description="Basic and acidic residues" evidence="2">
    <location>
        <begin position="213"/>
        <end position="229"/>
    </location>
</feature>
<feature type="compositionally biased region" description="Low complexity" evidence="2">
    <location>
        <begin position="12"/>
        <end position="23"/>
    </location>
</feature>
<keyword evidence="4" id="KW-1185">Reference proteome</keyword>
<feature type="region of interest" description="Disordered" evidence="2">
    <location>
        <begin position="98"/>
        <end position="182"/>
    </location>
</feature>
<evidence type="ECO:0000313" key="3">
    <source>
        <dbReference type="EMBL" id="POR31778.1"/>
    </source>
</evidence>
<organism evidence="3 4">
    <name type="scientific">Tolypocladium paradoxum</name>
    <dbReference type="NCBI Taxonomy" id="94208"/>
    <lineage>
        <taxon>Eukaryota</taxon>
        <taxon>Fungi</taxon>
        <taxon>Dikarya</taxon>
        <taxon>Ascomycota</taxon>
        <taxon>Pezizomycotina</taxon>
        <taxon>Sordariomycetes</taxon>
        <taxon>Hypocreomycetidae</taxon>
        <taxon>Hypocreales</taxon>
        <taxon>Ophiocordycipitaceae</taxon>
        <taxon>Tolypocladium</taxon>
    </lineage>
</organism>
<proteinExistence type="predicted"/>
<evidence type="ECO:0000256" key="2">
    <source>
        <dbReference type="SAM" id="MobiDB-lite"/>
    </source>
</evidence>
<feature type="region of interest" description="Disordered" evidence="2">
    <location>
        <begin position="1"/>
        <end position="33"/>
    </location>
</feature>
<reference evidence="3 4" key="1">
    <citation type="submission" date="2018-01" db="EMBL/GenBank/DDBJ databases">
        <title>Harnessing the power of phylogenomics to disentangle the directionality and signatures of interkingdom host jumping in the parasitic fungal genus Tolypocladium.</title>
        <authorList>
            <person name="Quandt C.A."/>
            <person name="Patterson W."/>
            <person name="Spatafora J.W."/>
        </authorList>
    </citation>
    <scope>NUCLEOTIDE SEQUENCE [LARGE SCALE GENOMIC DNA]</scope>
    <source>
        <strain evidence="3 4">NRBC 100945</strain>
    </source>
</reference>
<protein>
    <submittedName>
        <fullName evidence="3">Uncharacterized protein</fullName>
    </submittedName>
</protein>
<dbReference type="PANTHER" id="PTHR42023">
    <property type="entry name" value="BHLH DOMAIN-CONTAINING PROTEIN"/>
    <property type="match status" value="1"/>
</dbReference>
<accession>A0A2S4KNJ3</accession>
<keyword evidence="1" id="KW-0175">Coiled coil</keyword>
<dbReference type="Proteomes" id="UP000237481">
    <property type="component" value="Unassembled WGS sequence"/>
</dbReference>
<feature type="compositionally biased region" description="Polar residues" evidence="2">
    <location>
        <begin position="489"/>
        <end position="511"/>
    </location>
</feature>
<feature type="compositionally biased region" description="Basic and acidic residues" evidence="2">
    <location>
        <begin position="244"/>
        <end position="255"/>
    </location>
</feature>
<feature type="compositionally biased region" description="Basic residues" evidence="2">
    <location>
        <begin position="105"/>
        <end position="114"/>
    </location>
</feature>
<gene>
    <name evidence="3" type="ORF">TPAR_08010</name>
</gene>
<sequence length="735" mass="79475">MWDRLRTPSSGTTTTITTTTTTTGQRPRVPWTRSGAGLHKQRLARNRAAQQLDDPLDALGISHAPYKCEIRKGKVVPQVAHVDISLPSHQHAILAAAVRGPPPRNPRRRTKQQPHQRLQSDSGWRPASSVYDQSDGNSSDSDDAVKTQPRLASSDMSAHAAEAQVSPPSSPDTGGFRDGRMAEDVSPIDDELDLAQQVMLRGSRPEPQPAAYQEDHRSNLPTMRSDHRGPRGAGTPVAPQLRGHMPDDVPRERQVHLGQRPATQAHEMRRNPASGSEASRLAPDNAPAFGSTVTIMGPLPGGRNTPSPSFGQRMRMMGRSRPEPVDSRPPWHGASGRSKLVQPVRDVINVAPLNIPRKSSKRTGRGESEGPPSILRPSGPETSNAGVASRRPLPLTSNQKASRKAAMVSSPPSRPPLHPGAGAQVYPSPPDSDFLAPSPPPAAARSTGHSPTTSSPYPDALPTSSGKAIKRKPPPSANPSSTTPARASVTSSLAQSHPAPDSTSPQQSTPQDAWAQPASRFSVTTYATSNPATPRQSADESRPQVPPLPALQTSVMDRRRPFSGASGGKASEEPTVISMSSTYSTVDKEKLSAHRPTEHVSHARVASNANSAERRSSILSMAKPLPPAPHELSSSQDRVAHLNAQIHGLVHRRFNINKSIQQMTELMPTDNLMASSQVLRKREAEKQKVEALKEELAQVQREEYDLGLKLHRAYKRLDKDAEFEPTTLWVRRVTS</sequence>
<feature type="compositionally biased region" description="Polar residues" evidence="2">
    <location>
        <begin position="447"/>
        <end position="466"/>
    </location>
</feature>
<name>A0A2S4KNJ3_9HYPO</name>
<evidence type="ECO:0000313" key="4">
    <source>
        <dbReference type="Proteomes" id="UP000237481"/>
    </source>
</evidence>
<feature type="region of interest" description="Disordered" evidence="2">
    <location>
        <begin position="196"/>
        <end position="574"/>
    </location>
</feature>
<feature type="compositionally biased region" description="Low complexity" evidence="2">
    <location>
        <begin position="478"/>
        <end position="488"/>
    </location>
</feature>
<feature type="coiled-coil region" evidence="1">
    <location>
        <begin position="675"/>
        <end position="702"/>
    </location>
</feature>
<dbReference type="EMBL" id="PKSG01000992">
    <property type="protein sequence ID" value="POR31778.1"/>
    <property type="molecule type" value="Genomic_DNA"/>
</dbReference>
<dbReference type="OrthoDB" id="4507572at2759"/>
<evidence type="ECO:0000256" key="1">
    <source>
        <dbReference type="SAM" id="Coils"/>
    </source>
</evidence>
<dbReference type="PANTHER" id="PTHR42023:SF1">
    <property type="entry name" value="BHLH DOMAIN-CONTAINING PROTEIN"/>
    <property type="match status" value="1"/>
</dbReference>
<dbReference type="AlphaFoldDB" id="A0A2S4KNJ3"/>
<comment type="caution">
    <text evidence="3">The sequence shown here is derived from an EMBL/GenBank/DDBJ whole genome shotgun (WGS) entry which is preliminary data.</text>
</comment>
<dbReference type="STRING" id="94208.A0A2S4KNJ3"/>